<comment type="caution">
    <text evidence="1">The sequence shown here is derived from an EMBL/GenBank/DDBJ whole genome shotgun (WGS) entry which is preliminary data.</text>
</comment>
<evidence type="ECO:0000313" key="2">
    <source>
        <dbReference type="Proteomes" id="UP001148662"/>
    </source>
</evidence>
<name>A0ACC1T3R2_9APHY</name>
<accession>A0ACC1T3R2</accession>
<protein>
    <submittedName>
        <fullName evidence="1">Uncharacterized protein</fullName>
    </submittedName>
</protein>
<sequence length="114" mass="12429">MSSSPRLNPSLATSKLNHHNTTPYYNSGVLSLPAQYMQHSARAAQDYFANASTSAVAANASGKKKYMCSVCSRGFTTSGHLARHGRIHTGERNHACPFPGCETRCSRQDNLQQQ</sequence>
<dbReference type="Proteomes" id="UP001148662">
    <property type="component" value="Unassembled WGS sequence"/>
</dbReference>
<proteinExistence type="predicted"/>
<reference evidence="1" key="1">
    <citation type="submission" date="2022-07" db="EMBL/GenBank/DDBJ databases">
        <title>Genome Sequence of Phlebia brevispora.</title>
        <authorList>
            <person name="Buettner E."/>
        </authorList>
    </citation>
    <scope>NUCLEOTIDE SEQUENCE</scope>
    <source>
        <strain evidence="1">MPL23</strain>
    </source>
</reference>
<organism evidence="1 2">
    <name type="scientific">Phlebia brevispora</name>
    <dbReference type="NCBI Taxonomy" id="194682"/>
    <lineage>
        <taxon>Eukaryota</taxon>
        <taxon>Fungi</taxon>
        <taxon>Dikarya</taxon>
        <taxon>Basidiomycota</taxon>
        <taxon>Agaricomycotina</taxon>
        <taxon>Agaricomycetes</taxon>
        <taxon>Polyporales</taxon>
        <taxon>Meruliaceae</taxon>
        <taxon>Phlebia</taxon>
    </lineage>
</organism>
<evidence type="ECO:0000313" key="1">
    <source>
        <dbReference type="EMBL" id="KAJ3552439.1"/>
    </source>
</evidence>
<keyword evidence="2" id="KW-1185">Reference proteome</keyword>
<gene>
    <name evidence="1" type="ORF">NM688_g4148</name>
</gene>
<dbReference type="EMBL" id="JANHOG010000661">
    <property type="protein sequence ID" value="KAJ3552439.1"/>
    <property type="molecule type" value="Genomic_DNA"/>
</dbReference>